<dbReference type="EMBL" id="DXGF01000010">
    <property type="protein sequence ID" value="HIW82801.1"/>
    <property type="molecule type" value="Genomic_DNA"/>
</dbReference>
<dbReference type="Proteomes" id="UP000824263">
    <property type="component" value="Unassembled WGS sequence"/>
</dbReference>
<sequence>MKAEYIINACSGICIEVLPGQEIAVIDLEGGQVVDFFAENAENREEFLSTGVTIDCNESLRLKVGDGIYSNRYRKMFEILYDEVGEHDLLHPCCRPEMYDFFYQNGKDHPNCLDNINHSLGEARLIIQPVNLFMHTKLYSDGRISVEPPVSKPGDQIILRADMHMRLGIAACSVSESKCNNGACTPVKIVVRSGEGTV</sequence>
<name>A0A9D1UDP7_9FIRM</name>
<evidence type="ECO:0000259" key="1">
    <source>
        <dbReference type="Pfam" id="PF09347"/>
    </source>
</evidence>
<dbReference type="Pfam" id="PF09347">
    <property type="entry name" value="DUF1989"/>
    <property type="match status" value="1"/>
</dbReference>
<organism evidence="2 3">
    <name type="scientific">Candidatus Dorea gallistercoris</name>
    <dbReference type="NCBI Taxonomy" id="2838542"/>
    <lineage>
        <taxon>Bacteria</taxon>
        <taxon>Bacillati</taxon>
        <taxon>Bacillota</taxon>
        <taxon>Clostridia</taxon>
        <taxon>Lachnospirales</taxon>
        <taxon>Lachnospiraceae</taxon>
        <taxon>Dorea</taxon>
    </lineage>
</organism>
<reference evidence="2" key="2">
    <citation type="submission" date="2021-04" db="EMBL/GenBank/DDBJ databases">
        <authorList>
            <person name="Gilroy R."/>
        </authorList>
    </citation>
    <scope>NUCLEOTIDE SEQUENCE</scope>
    <source>
        <strain evidence="2">ChiSxjej1B13-11762</strain>
    </source>
</reference>
<reference evidence="2" key="1">
    <citation type="journal article" date="2021" name="PeerJ">
        <title>Extensive microbial diversity within the chicken gut microbiome revealed by metagenomics and culture.</title>
        <authorList>
            <person name="Gilroy R."/>
            <person name="Ravi A."/>
            <person name="Getino M."/>
            <person name="Pursley I."/>
            <person name="Horton D.L."/>
            <person name="Alikhan N.F."/>
            <person name="Baker D."/>
            <person name="Gharbi K."/>
            <person name="Hall N."/>
            <person name="Watson M."/>
            <person name="Adriaenssens E.M."/>
            <person name="Foster-Nyarko E."/>
            <person name="Jarju S."/>
            <person name="Secka A."/>
            <person name="Antonio M."/>
            <person name="Oren A."/>
            <person name="Chaudhuri R.R."/>
            <person name="La Ragione R."/>
            <person name="Hildebrand F."/>
            <person name="Pallen M.J."/>
        </authorList>
    </citation>
    <scope>NUCLEOTIDE SEQUENCE</scope>
    <source>
        <strain evidence="2">ChiSxjej1B13-11762</strain>
    </source>
</reference>
<evidence type="ECO:0000313" key="3">
    <source>
        <dbReference type="Proteomes" id="UP000824263"/>
    </source>
</evidence>
<feature type="domain" description="DUF1989" evidence="1">
    <location>
        <begin position="6"/>
        <end position="164"/>
    </location>
</feature>
<evidence type="ECO:0000313" key="2">
    <source>
        <dbReference type="EMBL" id="HIW82801.1"/>
    </source>
</evidence>
<dbReference type="InterPro" id="IPR018959">
    <property type="entry name" value="DUF1989"/>
</dbReference>
<protein>
    <submittedName>
        <fullName evidence="2">Urea carboxylase-associated family protein</fullName>
    </submittedName>
</protein>
<dbReference type="PANTHER" id="PTHR31527:SF0">
    <property type="entry name" value="RE64534P"/>
    <property type="match status" value="1"/>
</dbReference>
<accession>A0A9D1UDP7</accession>
<proteinExistence type="predicted"/>
<gene>
    <name evidence="2" type="ORF">H9873_00530</name>
</gene>
<dbReference type="AlphaFoldDB" id="A0A9D1UDP7"/>
<dbReference type="PANTHER" id="PTHR31527">
    <property type="entry name" value="RE64534P"/>
    <property type="match status" value="1"/>
</dbReference>
<comment type="caution">
    <text evidence="2">The sequence shown here is derived from an EMBL/GenBank/DDBJ whole genome shotgun (WGS) entry which is preliminary data.</text>
</comment>